<organism evidence="1 2">
    <name type="scientific">Pseudopedobacter saltans</name>
    <dbReference type="NCBI Taxonomy" id="151895"/>
    <lineage>
        <taxon>Bacteria</taxon>
        <taxon>Pseudomonadati</taxon>
        <taxon>Bacteroidota</taxon>
        <taxon>Sphingobacteriia</taxon>
        <taxon>Sphingobacteriales</taxon>
        <taxon>Sphingobacteriaceae</taxon>
        <taxon>Pseudopedobacter</taxon>
    </lineage>
</organism>
<dbReference type="EMBL" id="QFOI01000070">
    <property type="protein sequence ID" value="PZP50375.1"/>
    <property type="molecule type" value="Genomic_DNA"/>
</dbReference>
<accession>A0A2W5F2D7</accession>
<name>A0A2W5F2D7_9SPHI</name>
<evidence type="ECO:0000313" key="2">
    <source>
        <dbReference type="Proteomes" id="UP000249645"/>
    </source>
</evidence>
<gene>
    <name evidence="1" type="ORF">DI598_05695</name>
</gene>
<comment type="caution">
    <text evidence="1">The sequence shown here is derived from an EMBL/GenBank/DDBJ whole genome shotgun (WGS) entry which is preliminary data.</text>
</comment>
<protein>
    <submittedName>
        <fullName evidence="1">Uncharacterized protein</fullName>
    </submittedName>
</protein>
<evidence type="ECO:0000313" key="1">
    <source>
        <dbReference type="EMBL" id="PZP50375.1"/>
    </source>
</evidence>
<dbReference type="Proteomes" id="UP000249645">
    <property type="component" value="Unassembled WGS sequence"/>
</dbReference>
<sequence>MNPKDIFLKENIYFGEAVLAGVSCSVGYIKKFKWSWLATQLNIFVFIGKTELPVTRDLIDGFSTACFNYAKANNKGWPRGIQSAVGSIAILQANSVHDDAKIYGTGFMRKHWSAFEIPVILDMQTKSSYRFLGKPLWGAIYFPFFEKTIIDLTNQL</sequence>
<dbReference type="AlphaFoldDB" id="A0A2W5F2D7"/>
<reference evidence="1 2" key="1">
    <citation type="submission" date="2017-11" db="EMBL/GenBank/DDBJ databases">
        <title>Infants hospitalized years apart are colonized by the same room-sourced microbial strains.</title>
        <authorList>
            <person name="Brooks B."/>
            <person name="Olm M.R."/>
            <person name="Firek B.A."/>
            <person name="Baker R."/>
            <person name="Thomas B.C."/>
            <person name="Morowitz M.J."/>
            <person name="Banfield J.F."/>
        </authorList>
    </citation>
    <scope>NUCLEOTIDE SEQUENCE [LARGE SCALE GENOMIC DNA]</scope>
    <source>
        <strain evidence="1">S2_009_000_R2_76</strain>
    </source>
</reference>
<proteinExistence type="predicted"/>